<dbReference type="Proteomes" id="UP000708576">
    <property type="component" value="Unassembled WGS sequence"/>
</dbReference>
<evidence type="ECO:0000256" key="1">
    <source>
        <dbReference type="ARBA" id="ARBA00011073"/>
    </source>
</evidence>
<organism evidence="10 11">
    <name type="scientific">Carboxylicivirga linearis</name>
    <dbReference type="NCBI Taxonomy" id="1628157"/>
    <lineage>
        <taxon>Bacteria</taxon>
        <taxon>Pseudomonadati</taxon>
        <taxon>Bacteroidota</taxon>
        <taxon>Bacteroidia</taxon>
        <taxon>Marinilabiliales</taxon>
        <taxon>Marinilabiliaceae</taxon>
        <taxon>Carboxylicivirga</taxon>
    </lineage>
</organism>
<dbReference type="PANTHER" id="PTHR43399:SF4">
    <property type="entry name" value="CELL WALL-ASSOCIATED PROTEASE"/>
    <property type="match status" value="1"/>
</dbReference>
<feature type="domain" description="Peptidase S8/S53" evidence="7">
    <location>
        <begin position="201"/>
        <end position="481"/>
    </location>
</feature>
<keyword evidence="2 5" id="KW-0645">Protease</keyword>
<dbReference type="InterPro" id="IPR013783">
    <property type="entry name" value="Ig-like_fold"/>
</dbReference>
<keyword evidence="3 5" id="KW-0378">Hydrolase</keyword>
<dbReference type="InterPro" id="IPR023828">
    <property type="entry name" value="Peptidase_S8_Ser-AS"/>
</dbReference>
<dbReference type="PROSITE" id="PS51892">
    <property type="entry name" value="SUBTILASE"/>
    <property type="match status" value="1"/>
</dbReference>
<dbReference type="Gene3D" id="2.60.120.380">
    <property type="match status" value="1"/>
</dbReference>
<dbReference type="RefSeq" id="WP_212219615.1">
    <property type="nucleotide sequence ID" value="NZ_JAGUCO010000031.1"/>
</dbReference>
<dbReference type="NCBIfam" id="NF038128">
    <property type="entry name" value="choice_anch_J"/>
    <property type="match status" value="2"/>
</dbReference>
<dbReference type="InterPro" id="IPR008979">
    <property type="entry name" value="Galactose-bd-like_sf"/>
</dbReference>
<dbReference type="InterPro" id="IPR036852">
    <property type="entry name" value="Peptidase_S8/S53_dom_sf"/>
</dbReference>
<dbReference type="PROSITE" id="PS00138">
    <property type="entry name" value="SUBTILASE_SER"/>
    <property type="match status" value="1"/>
</dbReference>
<reference evidence="10 11" key="1">
    <citation type="journal article" date="2015" name="Int. J. Syst. Evol. Microbiol.">
        <title>Carboxylicivirga linearis sp. nov., isolated from a sea cucumber culture pond.</title>
        <authorList>
            <person name="Wang F.Q."/>
            <person name="Zhou Y.X."/>
            <person name="Lin X.Z."/>
            <person name="Chen G.J."/>
            <person name="Du Z.J."/>
        </authorList>
    </citation>
    <scope>NUCLEOTIDE SEQUENCE [LARGE SCALE GENOMIC DNA]</scope>
    <source>
        <strain evidence="10 11">FB218</strain>
    </source>
</reference>
<dbReference type="InterPro" id="IPR034058">
    <property type="entry name" value="TagA/B/C/D_pept_dom"/>
</dbReference>
<evidence type="ECO:0000313" key="10">
    <source>
        <dbReference type="EMBL" id="MBS2100886.1"/>
    </source>
</evidence>
<dbReference type="Pfam" id="PF18962">
    <property type="entry name" value="Por_Secre_tail"/>
    <property type="match status" value="1"/>
</dbReference>
<name>A0ABS5K355_9BACT</name>
<dbReference type="Gene3D" id="2.60.40.10">
    <property type="entry name" value="Immunoglobulins"/>
    <property type="match status" value="2"/>
</dbReference>
<dbReference type="EMBL" id="JAGUCO010000031">
    <property type="protein sequence ID" value="MBS2100886.1"/>
    <property type="molecule type" value="Genomic_DNA"/>
</dbReference>
<feature type="transmembrane region" description="Helical" evidence="6">
    <location>
        <begin position="16"/>
        <end position="35"/>
    </location>
</feature>
<dbReference type="InterPro" id="IPR051048">
    <property type="entry name" value="Peptidase_S8/S53_subtilisin"/>
</dbReference>
<proteinExistence type="inferred from homology"/>
<feature type="domain" description="Cleaved adhesin" evidence="8">
    <location>
        <begin position="1580"/>
        <end position="1740"/>
    </location>
</feature>
<comment type="similarity">
    <text evidence="1 5">Belongs to the peptidase S8 family.</text>
</comment>
<dbReference type="Pfam" id="PF00082">
    <property type="entry name" value="Peptidase_S8"/>
    <property type="match status" value="1"/>
</dbReference>
<comment type="caution">
    <text evidence="10">The sequence shown here is derived from an EMBL/GenBank/DDBJ whole genome shotgun (WGS) entry which is preliminary data.</text>
</comment>
<keyword evidence="4 5" id="KW-0720">Serine protease</keyword>
<feature type="domain" description="Secretion system C-terminal sorting" evidence="9">
    <location>
        <begin position="2347"/>
        <end position="2419"/>
    </location>
</feature>
<dbReference type="InterPro" id="IPR026444">
    <property type="entry name" value="Secre_tail"/>
</dbReference>
<dbReference type="SUPFAM" id="SSF49464">
    <property type="entry name" value="Carboxypeptidase regulatory domain-like"/>
    <property type="match status" value="2"/>
</dbReference>
<keyword evidence="11" id="KW-1185">Reference proteome</keyword>
<dbReference type="Gene3D" id="2.60.120.200">
    <property type="match status" value="2"/>
</dbReference>
<evidence type="ECO:0000259" key="7">
    <source>
        <dbReference type="Pfam" id="PF00082"/>
    </source>
</evidence>
<feature type="active site" description="Charge relay system" evidence="5">
    <location>
        <position position="427"/>
    </location>
</feature>
<dbReference type="Gene3D" id="2.60.40.1120">
    <property type="entry name" value="Carboxypeptidase-like, regulatory domain"/>
    <property type="match status" value="1"/>
</dbReference>
<dbReference type="InterPro" id="IPR000209">
    <property type="entry name" value="Peptidase_S8/S53_dom"/>
</dbReference>
<evidence type="ECO:0000259" key="8">
    <source>
        <dbReference type="Pfam" id="PF07675"/>
    </source>
</evidence>
<evidence type="ECO:0000313" key="11">
    <source>
        <dbReference type="Proteomes" id="UP000708576"/>
    </source>
</evidence>
<dbReference type="NCBIfam" id="TIGR04183">
    <property type="entry name" value="Por_Secre_tail"/>
    <property type="match status" value="1"/>
</dbReference>
<feature type="active site" description="Charge relay system" evidence="5">
    <location>
        <position position="192"/>
    </location>
</feature>
<gene>
    <name evidence="10" type="ORF">KEM10_21550</name>
</gene>
<dbReference type="InterPro" id="IPR011628">
    <property type="entry name" value="Cleaved_adhesin"/>
</dbReference>
<evidence type="ECO:0000256" key="4">
    <source>
        <dbReference type="ARBA" id="ARBA00022825"/>
    </source>
</evidence>
<dbReference type="Gene3D" id="3.40.50.200">
    <property type="entry name" value="Peptidase S8/S53 domain"/>
    <property type="match status" value="1"/>
</dbReference>
<dbReference type="PRINTS" id="PR00723">
    <property type="entry name" value="SUBTILISIN"/>
</dbReference>
<dbReference type="InterPro" id="IPR008969">
    <property type="entry name" value="CarboxyPept-like_regulatory"/>
</dbReference>
<evidence type="ECO:0000256" key="2">
    <source>
        <dbReference type="ARBA" id="ARBA00022670"/>
    </source>
</evidence>
<keyword evidence="6" id="KW-1133">Transmembrane helix</keyword>
<evidence type="ECO:0000256" key="6">
    <source>
        <dbReference type="SAM" id="Phobius"/>
    </source>
</evidence>
<dbReference type="InterPro" id="IPR015500">
    <property type="entry name" value="Peptidase_S8_subtilisin-rel"/>
</dbReference>
<keyword evidence="6" id="KW-0472">Membrane</keyword>
<dbReference type="Pfam" id="PF07675">
    <property type="entry name" value="Cleaved_Adhesin"/>
    <property type="match status" value="2"/>
</dbReference>
<dbReference type="CDD" id="cd04842">
    <property type="entry name" value="Peptidases_S8_Kp43_protease"/>
    <property type="match status" value="1"/>
</dbReference>
<feature type="domain" description="Cleaved adhesin" evidence="8">
    <location>
        <begin position="1126"/>
        <end position="1279"/>
    </location>
</feature>
<evidence type="ECO:0000256" key="3">
    <source>
        <dbReference type="ARBA" id="ARBA00022801"/>
    </source>
</evidence>
<accession>A0ABS5K355</accession>
<evidence type="ECO:0000259" key="9">
    <source>
        <dbReference type="Pfam" id="PF18962"/>
    </source>
</evidence>
<feature type="active site" description="Charge relay system" evidence="5">
    <location>
        <position position="223"/>
    </location>
</feature>
<sequence length="2422" mass="266150">MVKRRSGNKQKCSNDLVVWLKNFSLILCLLVYGGFNSIVAQQKLPAKRENKPTHSFGVVDKSAKVNNEINKNPALTTDTVTRSDSNIQIKNKYQAKLTKSDKLRKLSVSFANKYENRKAEAYKLAKEKGWVIRSENNGNLMELQGLDDNNRPIYYITNNEGAAKTTSTDQLYDGGLLGLSLDGSGIHAGVWDGGGVLTTHQEFNNTGAPRVTQKDNPSSTNYHATHVAGTMVAGGVVQKAKGMAYNGELNAYDWDSDISEMAAEAAKGLLISNHSYGYVLGWSTDGYDWTWYGDPTISALEDYNFGFYSSAARNFDEVALNAPYYLIVKSAGNDRGQGPTNGSYPQDGPYDCIGTQSTAKNILTIGAVEELSNGYQGDPSEVIMSSFSAWGPVDDGRIKPDIVTKGVDTYSTYDTDNTAYNTISGTSMASPSAAGSLMLLQQHYHNLNNEYMKSATLKALAIHTADECGPNPGPDYMFGWGLLNSAAAATTINKNNTQALIQERSYDGTPQTLTVKASGTEPIIVTMVWTDLPGTPVSPQLDPADPMLVNDLDVKISSDGEFFYPYKLDRDNPEAAATTGINSIDNVEKIVIDNPIVGQEYTITISHKGLIEDGAQDYSLIVTGIVMDGVHTATFTVADADGIIEGATVNVGGLQRITDENGEVTFVVLDNTTYSYTVTMYGYYDQTGSIAVSGEDLMQSIKLLPLPSYDVTFNVVSKQTGNPIENALIEFDNTSILTNSSGIGIVHKIIDGDHSYTISANEFAAVSGTITMRGADQTLNFELEDTPVLWDNFSTEGTSNGIISANYGGLGEFPNGLIESADDFIVPVGAIWNDIDIYAYGFSQDVYPQSFYLIIYSDNKGRPGEIVFHDIIYPANVKNPVFPLNNLGLNSGKYWLSVAGNFPDAVELDDGRWNMSTILDTKNEEALLRDHPDLFNTGTDWSLTADLLEETTVSLKFAIYKPEVRYPVSLTLVDQYNQVVNDVTIVFEDGRKVVSDNNGKAQIFLPEGDHNYTINSKGYDGYSGSINISGPVDNQLITLNKQPQYNVVFTVKNTDGNVIANAGIYLPEEDITLQTDANGVATVSLLPGNYSYTVSFMEYASYSDSFTIIDTDLNKNVQLTYNGVLFFESFENSISDWTLVDADGDGYYWEVKSLGTVAIDGSKLITSESYSIGALTPENWLISPEIDLSEKSGIYKLEYYVGAQDENYPLEHYKCIVSTTGNTVDDFSNDNILLEETLSSGFGIRTVDLTPYVGSKIHIAWVHYDCTDQYRINLDAIKVFKNISKDACIVSIDSPNNQNSCSLGDSEVISAMVANYGGYDITSLTMRYSINGDTPVEEVFDNVLIAPGDHQVIEFTQTADLSILGRYEITVECEINNETVTDNNQQTITVDNGDAVITVRAYSGSGSDNRWTIKDENGTVVKEYSDYPLNTQKDIDVCIQSYNCYTFEFNGFKQSDGVTPSETAWLEILYNGDVIWGGVSPGNAGESVKVQYIGDCSNFELYTVGFKVAFGIEPIAGATIAINESTYTTEENGKAIITIPNGQYDYSISADRYSTKSGHTFIDGMNVRIREELLLDQEIFFESFEGDISDWINTDGDGDGFKWGIQELEEGEAIDGNSCISSKSWDSESGTLTPENWLISPEIDLSQLSTASLSYYIGPGDAKYPQEHYKCVVSTNGTDISNFTDDNIIYEETIEAGDIALNFKQRTIDLSSYIGQKIRIAWVHYDCKDIYTINLDAVSVRTSISSDETISTNLLVTDENNNAIQNVQVEVNGLTGITDINGKVTFTQLVEGMSYEYSAAADIGYEYKNGRFVATAVEPVQLVLDVVQPVNFSLNNSYYQPDVELSWVNDATQKWFKFDSGVLKTGIGTNSEAVFDAAIQLDQDDFTNYDGFAITQFAFTPYIDSESLDAEYTMHIWDEDGNDMYSQLIDSYEANSLNIVELNTPYVIDVDKAIYIGYRVVTPGGYPIGCDEGPAIANKTDLLNLGDGFVSASINYGVDYNWIIRAYATSNSQVNSVGVQSVVLGDNTKNNFVDQPIQSIKLESPITIDKPILKSSSGFTYNIYRNNEVIANITTTNYDEVINPGVYTYYVTSVYNGAESSPSDIKQAAYVGDKTTDRKTVLLESVINTEMNNSAGIEKGLNDLLIQGYSVSNINYCIGDAYENDFSIARVEDYYAENQLAVRVDGVTRIGGSATTSLVDTYKEAYLTRLAQKSIIEMNLELQRQEYGKCIATVDLHELFKLHESGYVLYLALVENNIDFTWAEPATINSILKSMYPDASGTPFEFIDGTANVKVEFDVDKNIDIANFKLIAFVQHSPTHDVMQAVNATLPVGTSIDMETNPNTIQIYPNPVSNLLNIDNISIESEVLIQISNSAGRVIRRVVIPVGLGTAQIDFSGLPKGVYFINLISEEQSIGFEKVVKW</sequence>
<dbReference type="SUPFAM" id="SSF52743">
    <property type="entry name" value="Subtilisin-like"/>
    <property type="match status" value="1"/>
</dbReference>
<keyword evidence="6" id="KW-0812">Transmembrane</keyword>
<dbReference type="PANTHER" id="PTHR43399">
    <property type="entry name" value="SUBTILISIN-RELATED"/>
    <property type="match status" value="1"/>
</dbReference>
<protein>
    <submittedName>
        <fullName evidence="10">Choice-of-anchor J domain-containing protein</fullName>
    </submittedName>
</protein>
<evidence type="ECO:0000256" key="5">
    <source>
        <dbReference type="PROSITE-ProRule" id="PRU01240"/>
    </source>
</evidence>
<dbReference type="SUPFAM" id="SSF49785">
    <property type="entry name" value="Galactose-binding domain-like"/>
    <property type="match status" value="1"/>
</dbReference>